<accession>A0AAX0S428</accession>
<dbReference type="AlphaFoldDB" id="A0AAX0S428"/>
<protein>
    <submittedName>
        <fullName evidence="1">Uncharacterized protein</fullName>
    </submittedName>
</protein>
<evidence type="ECO:0000313" key="2">
    <source>
        <dbReference type="Proteomes" id="UP000220106"/>
    </source>
</evidence>
<dbReference type="InterPro" id="IPR036928">
    <property type="entry name" value="AS_sf"/>
</dbReference>
<sequence length="84" mass="9535">MCTARKGTVWVPSKSELLKLTIVQLGALVEKGETTSVNLIQEYIMRIVKYNKNGPTLNSILELRPRYNIHNRMTGFRTKSLGTL</sequence>
<reference evidence="1 2" key="1">
    <citation type="submission" date="2017-09" db="EMBL/GenBank/DDBJ databases">
        <title>Large-scale bioinformatics analysis of Bacillus genomes uncovers conserved roles of natural products in bacterial physiology.</title>
        <authorList>
            <consortium name="Agbiome Team Llc"/>
            <person name="Bleich R.M."/>
            <person name="Kirk G.J."/>
            <person name="Santa Maria K.C."/>
            <person name="Allen S.E."/>
            <person name="Farag S."/>
            <person name="Shank E.A."/>
            <person name="Bowers A."/>
        </authorList>
    </citation>
    <scope>NUCLEOTIDE SEQUENCE [LARGE SCALE GENOMIC DNA]</scope>
    <source>
        <strain evidence="1 2">AFS003229</strain>
    </source>
</reference>
<dbReference type="Proteomes" id="UP000220106">
    <property type="component" value="Unassembled WGS sequence"/>
</dbReference>
<comment type="caution">
    <text evidence="1">The sequence shown here is derived from an EMBL/GenBank/DDBJ whole genome shotgun (WGS) entry which is preliminary data.</text>
</comment>
<organism evidence="1 2">
    <name type="scientific">Peribacillus butanolivorans</name>
    <dbReference type="NCBI Taxonomy" id="421767"/>
    <lineage>
        <taxon>Bacteria</taxon>
        <taxon>Bacillati</taxon>
        <taxon>Bacillota</taxon>
        <taxon>Bacilli</taxon>
        <taxon>Bacillales</taxon>
        <taxon>Bacillaceae</taxon>
        <taxon>Peribacillus</taxon>
    </lineage>
</organism>
<dbReference type="EMBL" id="NUEQ01000019">
    <property type="protein sequence ID" value="PEJ33284.1"/>
    <property type="molecule type" value="Genomic_DNA"/>
</dbReference>
<dbReference type="SUPFAM" id="SSF75304">
    <property type="entry name" value="Amidase signature (AS) enzymes"/>
    <property type="match status" value="1"/>
</dbReference>
<gene>
    <name evidence="1" type="ORF">CN689_12185</name>
</gene>
<dbReference type="Gene3D" id="3.90.1300.10">
    <property type="entry name" value="Amidase signature (AS) domain"/>
    <property type="match status" value="1"/>
</dbReference>
<proteinExistence type="predicted"/>
<evidence type="ECO:0000313" key="1">
    <source>
        <dbReference type="EMBL" id="PEJ33284.1"/>
    </source>
</evidence>
<name>A0AAX0S428_9BACI</name>